<accession>A0A4R5A4G9</accession>
<dbReference type="PANTHER" id="PTHR30346">
    <property type="entry name" value="TRANSCRIPTIONAL DUAL REGULATOR HCAR-RELATED"/>
    <property type="match status" value="1"/>
</dbReference>
<proteinExistence type="inferred from homology"/>
<dbReference type="GO" id="GO:0003700">
    <property type="term" value="F:DNA-binding transcription factor activity"/>
    <property type="evidence" value="ECO:0007669"/>
    <property type="project" value="TreeGrafter"/>
</dbReference>
<dbReference type="RefSeq" id="WP_165975913.1">
    <property type="nucleotide sequence ID" value="NZ_SMKU01000402.1"/>
</dbReference>
<evidence type="ECO:0000256" key="2">
    <source>
        <dbReference type="ARBA" id="ARBA00023015"/>
    </source>
</evidence>
<evidence type="ECO:0000256" key="4">
    <source>
        <dbReference type="ARBA" id="ARBA00023163"/>
    </source>
</evidence>
<dbReference type="AlphaFoldDB" id="A0A4R5A4G9"/>
<dbReference type="Proteomes" id="UP000294513">
    <property type="component" value="Unassembled WGS sequence"/>
</dbReference>
<dbReference type="EMBL" id="SMKU01000402">
    <property type="protein sequence ID" value="TDD65806.1"/>
    <property type="molecule type" value="Genomic_DNA"/>
</dbReference>
<name>A0A4R5A4G9_9ACTN</name>
<comment type="similarity">
    <text evidence="1">Belongs to the LysR transcriptional regulatory family.</text>
</comment>
<evidence type="ECO:0000259" key="5">
    <source>
        <dbReference type="Pfam" id="PF03466"/>
    </source>
</evidence>
<evidence type="ECO:0000256" key="3">
    <source>
        <dbReference type="ARBA" id="ARBA00023125"/>
    </source>
</evidence>
<keyword evidence="4" id="KW-0804">Transcription</keyword>
<keyword evidence="7" id="KW-1185">Reference proteome</keyword>
<gene>
    <name evidence="6" type="ORF">E1298_41030</name>
</gene>
<feature type="domain" description="LysR substrate-binding" evidence="5">
    <location>
        <begin position="9"/>
        <end position="109"/>
    </location>
</feature>
<evidence type="ECO:0000313" key="6">
    <source>
        <dbReference type="EMBL" id="TDD65806.1"/>
    </source>
</evidence>
<organism evidence="6 7">
    <name type="scientific">Actinomadura rubrisoli</name>
    <dbReference type="NCBI Taxonomy" id="2530368"/>
    <lineage>
        <taxon>Bacteria</taxon>
        <taxon>Bacillati</taxon>
        <taxon>Actinomycetota</taxon>
        <taxon>Actinomycetes</taxon>
        <taxon>Streptosporangiales</taxon>
        <taxon>Thermomonosporaceae</taxon>
        <taxon>Actinomadura</taxon>
    </lineage>
</organism>
<dbReference type="PANTHER" id="PTHR30346:SF28">
    <property type="entry name" value="HTH-TYPE TRANSCRIPTIONAL REGULATOR CYNR"/>
    <property type="match status" value="1"/>
</dbReference>
<dbReference type="GO" id="GO:0003677">
    <property type="term" value="F:DNA binding"/>
    <property type="evidence" value="ECO:0007669"/>
    <property type="project" value="UniProtKB-KW"/>
</dbReference>
<dbReference type="GO" id="GO:0032993">
    <property type="term" value="C:protein-DNA complex"/>
    <property type="evidence" value="ECO:0007669"/>
    <property type="project" value="TreeGrafter"/>
</dbReference>
<sequence>GFVDGARAWPFVRLARVKGPGLADQVERFRDAAGITGPVVQEAHDLQTVLALVAAGVGCALVPAGVGPITPPQVTLAPIGHPAAGWRVGAVWDPASPGPLVRGFLEVVRGLGREGVS</sequence>
<keyword evidence="3" id="KW-0238">DNA-binding</keyword>
<protein>
    <recommendedName>
        <fullName evidence="5">LysR substrate-binding domain-containing protein</fullName>
    </recommendedName>
</protein>
<evidence type="ECO:0000256" key="1">
    <source>
        <dbReference type="ARBA" id="ARBA00009437"/>
    </source>
</evidence>
<feature type="non-terminal residue" evidence="6">
    <location>
        <position position="1"/>
    </location>
</feature>
<evidence type="ECO:0000313" key="7">
    <source>
        <dbReference type="Proteomes" id="UP000294513"/>
    </source>
</evidence>
<dbReference type="SUPFAM" id="SSF53850">
    <property type="entry name" value="Periplasmic binding protein-like II"/>
    <property type="match status" value="1"/>
</dbReference>
<dbReference type="Gene3D" id="3.40.190.10">
    <property type="entry name" value="Periplasmic binding protein-like II"/>
    <property type="match status" value="2"/>
</dbReference>
<dbReference type="InterPro" id="IPR005119">
    <property type="entry name" value="LysR_subst-bd"/>
</dbReference>
<keyword evidence="2" id="KW-0805">Transcription regulation</keyword>
<reference evidence="6 7" key="1">
    <citation type="submission" date="2019-03" db="EMBL/GenBank/DDBJ databases">
        <title>Draft genome sequences of novel Actinobacteria.</title>
        <authorList>
            <person name="Sahin N."/>
            <person name="Ay H."/>
            <person name="Saygin H."/>
        </authorList>
    </citation>
    <scope>NUCLEOTIDE SEQUENCE [LARGE SCALE GENOMIC DNA]</scope>
    <source>
        <strain evidence="6 7">H3C3</strain>
    </source>
</reference>
<dbReference type="Pfam" id="PF03466">
    <property type="entry name" value="LysR_substrate"/>
    <property type="match status" value="1"/>
</dbReference>
<dbReference type="CDD" id="cd08414">
    <property type="entry name" value="PBP2_LTTR_aromatics_like"/>
    <property type="match status" value="1"/>
</dbReference>
<comment type="caution">
    <text evidence="6">The sequence shown here is derived from an EMBL/GenBank/DDBJ whole genome shotgun (WGS) entry which is preliminary data.</text>
</comment>